<accession>A0A2I0IX33</accession>
<dbReference type="EMBL" id="PGOL01002424">
    <property type="protein sequence ID" value="PKI48230.1"/>
    <property type="molecule type" value="Genomic_DNA"/>
</dbReference>
<reference evidence="1 2" key="1">
    <citation type="submission" date="2017-11" db="EMBL/GenBank/DDBJ databases">
        <title>De-novo sequencing of pomegranate (Punica granatum L.) genome.</title>
        <authorList>
            <person name="Akparov Z."/>
            <person name="Amiraslanov A."/>
            <person name="Hajiyeva S."/>
            <person name="Abbasov M."/>
            <person name="Kaur K."/>
            <person name="Hamwieh A."/>
            <person name="Solovyev V."/>
            <person name="Salamov A."/>
            <person name="Braich B."/>
            <person name="Kosarev P."/>
            <person name="Mahmoud A."/>
            <person name="Hajiyev E."/>
            <person name="Babayeva S."/>
            <person name="Izzatullayeva V."/>
            <person name="Mammadov A."/>
            <person name="Mammadov A."/>
            <person name="Sharifova S."/>
            <person name="Ojaghi J."/>
            <person name="Eynullazada K."/>
            <person name="Bayramov B."/>
            <person name="Abdulazimova A."/>
            <person name="Shahmuradov I."/>
        </authorList>
    </citation>
    <scope>NUCLEOTIDE SEQUENCE [LARGE SCALE GENOMIC DNA]</scope>
    <source>
        <strain evidence="2">cv. AG2017</strain>
        <tissue evidence="1">Leaf</tissue>
    </source>
</reference>
<protein>
    <submittedName>
        <fullName evidence="1">Uncharacterized protein</fullName>
    </submittedName>
</protein>
<dbReference type="Proteomes" id="UP000233551">
    <property type="component" value="Unassembled WGS sequence"/>
</dbReference>
<comment type="caution">
    <text evidence="1">The sequence shown here is derived from an EMBL/GenBank/DDBJ whole genome shotgun (WGS) entry which is preliminary data.</text>
</comment>
<dbReference type="AlphaFoldDB" id="A0A2I0IX33"/>
<evidence type="ECO:0000313" key="2">
    <source>
        <dbReference type="Proteomes" id="UP000233551"/>
    </source>
</evidence>
<organism evidence="1 2">
    <name type="scientific">Punica granatum</name>
    <name type="common">Pomegranate</name>
    <dbReference type="NCBI Taxonomy" id="22663"/>
    <lineage>
        <taxon>Eukaryota</taxon>
        <taxon>Viridiplantae</taxon>
        <taxon>Streptophyta</taxon>
        <taxon>Embryophyta</taxon>
        <taxon>Tracheophyta</taxon>
        <taxon>Spermatophyta</taxon>
        <taxon>Magnoliopsida</taxon>
        <taxon>eudicotyledons</taxon>
        <taxon>Gunneridae</taxon>
        <taxon>Pentapetalae</taxon>
        <taxon>rosids</taxon>
        <taxon>malvids</taxon>
        <taxon>Myrtales</taxon>
        <taxon>Lythraceae</taxon>
        <taxon>Punica</taxon>
    </lineage>
</organism>
<sequence>MYVTCRGCVGANFNQGCPSVCGLPRLYWRELQPGLPQCTSLAEVVLVRASTGDTPVYIAWKCLSRVNDVRGGLGMSVERECPGLDCRCDSWRAACAIITPDRLMSSMGYLRAKPLPYQSIREETREEFSERRYLLVGYFLQWEKETMKGQELFRISMQECRETNWPGRRRANTPRDVHWYPELACMGWCEHAWTYVRCASDHAERCAPARKGWHNSLVVRIGWPGWMAPGHGTSRHGEVKTAGILPAKVGTARLSCRTW</sequence>
<name>A0A2I0IX33_PUNGR</name>
<evidence type="ECO:0000313" key="1">
    <source>
        <dbReference type="EMBL" id="PKI48230.1"/>
    </source>
</evidence>
<gene>
    <name evidence="1" type="ORF">CRG98_031385</name>
</gene>
<proteinExistence type="predicted"/>
<keyword evidence="2" id="KW-1185">Reference proteome</keyword>